<proteinExistence type="predicted"/>
<sequence length="131" mass="13933">MATTDDRHDADRTSARAGNPASPRPLHDEDQPVRVAPDNLPTSVGQTAPDEPPTGEVQGESTGGAVPEADWRDDSGIDDVSAPPQPLDFDDGTEAKPNGPRPGRDGGTWDDEGADHGRLKPPSELHSDRRR</sequence>
<accession>A0A7V8FPI3</accession>
<dbReference type="Proteomes" id="UP000461670">
    <property type="component" value="Unassembled WGS sequence"/>
</dbReference>
<protein>
    <submittedName>
        <fullName evidence="2">Uncharacterized protein</fullName>
    </submittedName>
</protein>
<evidence type="ECO:0000313" key="2">
    <source>
        <dbReference type="EMBL" id="KAF1021718.1"/>
    </source>
</evidence>
<dbReference type="EMBL" id="WNDQ01000018">
    <property type="protein sequence ID" value="KAF1021718.1"/>
    <property type="molecule type" value="Genomic_DNA"/>
</dbReference>
<evidence type="ECO:0000256" key="1">
    <source>
        <dbReference type="SAM" id="MobiDB-lite"/>
    </source>
</evidence>
<comment type="caution">
    <text evidence="2">The sequence shown here is derived from an EMBL/GenBank/DDBJ whole genome shotgun (WGS) entry which is preliminary data.</text>
</comment>
<feature type="compositionally biased region" description="Basic and acidic residues" evidence="1">
    <location>
        <begin position="1"/>
        <end position="14"/>
    </location>
</feature>
<gene>
    <name evidence="2" type="ORF">GAK30_01618</name>
</gene>
<feature type="compositionally biased region" description="Basic and acidic residues" evidence="1">
    <location>
        <begin position="114"/>
        <end position="131"/>
    </location>
</feature>
<feature type="region of interest" description="Disordered" evidence="1">
    <location>
        <begin position="1"/>
        <end position="131"/>
    </location>
</feature>
<organism evidence="2 3">
    <name type="scientific">Paracidovorax wautersii</name>
    <dbReference type="NCBI Taxonomy" id="1177982"/>
    <lineage>
        <taxon>Bacteria</taxon>
        <taxon>Pseudomonadati</taxon>
        <taxon>Pseudomonadota</taxon>
        <taxon>Betaproteobacteria</taxon>
        <taxon>Burkholderiales</taxon>
        <taxon>Comamonadaceae</taxon>
        <taxon>Paracidovorax</taxon>
    </lineage>
</organism>
<name>A0A7V8FPI3_9BURK</name>
<dbReference type="AlphaFoldDB" id="A0A7V8FPI3"/>
<evidence type="ECO:0000313" key="3">
    <source>
        <dbReference type="Proteomes" id="UP000461670"/>
    </source>
</evidence>
<reference evidence="3" key="1">
    <citation type="journal article" date="2020" name="MBio">
        <title>Horizontal gene transfer to a defensive symbiont with a reduced genome amongst a multipartite beetle microbiome.</title>
        <authorList>
            <person name="Waterworth S.C."/>
            <person name="Florez L.V."/>
            <person name="Rees E.R."/>
            <person name="Hertweck C."/>
            <person name="Kaltenpoth M."/>
            <person name="Kwan J.C."/>
        </authorList>
    </citation>
    <scope>NUCLEOTIDE SEQUENCE [LARGE SCALE GENOMIC DNA]</scope>
</reference>